<evidence type="ECO:0000313" key="7">
    <source>
        <dbReference type="EMBL" id="ACV69519.1"/>
    </source>
</evidence>
<dbReference type="EMBL" id="CP001734">
    <property type="protein sequence ID" value="ACV69519.1"/>
    <property type="molecule type" value="Genomic_DNA"/>
</dbReference>
<dbReference type="STRING" id="485915.Dret_2235"/>
<organism evidence="7 8">
    <name type="scientific">Desulfohalobium retbaense (strain ATCC 49708 / DSM 5692 / JCM 16813 / HR100)</name>
    <dbReference type="NCBI Taxonomy" id="485915"/>
    <lineage>
        <taxon>Bacteria</taxon>
        <taxon>Pseudomonadati</taxon>
        <taxon>Thermodesulfobacteriota</taxon>
        <taxon>Desulfovibrionia</taxon>
        <taxon>Desulfovibrionales</taxon>
        <taxon>Desulfohalobiaceae</taxon>
        <taxon>Desulfohalobium</taxon>
    </lineage>
</organism>
<dbReference type="GO" id="GO:0008932">
    <property type="term" value="F:lytic endotransglycosylase activity"/>
    <property type="evidence" value="ECO:0007669"/>
    <property type="project" value="UniProtKB-UniRule"/>
</dbReference>
<reference evidence="7 8" key="2">
    <citation type="journal article" date="2010" name="Stand. Genomic Sci.">
        <title>Complete genome sequence of Desulfohalobium retbaense type strain (HR(100)).</title>
        <authorList>
            <person name="Spring S."/>
            <person name="Nolan M."/>
            <person name="Lapidus A."/>
            <person name="Glavina Del Rio T."/>
            <person name="Copeland A."/>
            <person name="Tice H."/>
            <person name="Cheng J.F."/>
            <person name="Lucas S."/>
            <person name="Land M."/>
            <person name="Chen F."/>
            <person name="Bruce D."/>
            <person name="Goodwin L."/>
            <person name="Pitluck S."/>
            <person name="Ivanova N."/>
            <person name="Mavromatis K."/>
            <person name="Mikhailova N."/>
            <person name="Pati A."/>
            <person name="Chen A."/>
            <person name="Palaniappan K."/>
            <person name="Hauser L."/>
            <person name="Chang Y.J."/>
            <person name="Jeffries C.D."/>
            <person name="Munk C."/>
            <person name="Kiss H."/>
            <person name="Chain P."/>
            <person name="Han C."/>
            <person name="Brettin T."/>
            <person name="Detter J.C."/>
            <person name="Schuler E."/>
            <person name="Goker M."/>
            <person name="Rohde M."/>
            <person name="Bristow J."/>
            <person name="Eisen J.A."/>
            <person name="Markowitz V."/>
            <person name="Hugenholtz P."/>
            <person name="Kyrpides N.C."/>
            <person name="Klenk H.P."/>
        </authorList>
    </citation>
    <scope>NUCLEOTIDE SEQUENCE [LARGE SCALE GENOMIC DNA]</scope>
    <source>
        <strain evidence="7 8">DSM 5692</strain>
    </source>
</reference>
<keyword evidence="4 7" id="KW-0449">Lipoprotein</keyword>
<dbReference type="GO" id="GO:0071555">
    <property type="term" value="P:cell wall organization"/>
    <property type="evidence" value="ECO:0007669"/>
    <property type="project" value="UniProtKB-KW"/>
</dbReference>
<dbReference type="GO" id="GO:0005886">
    <property type="term" value="C:plasma membrane"/>
    <property type="evidence" value="ECO:0007669"/>
    <property type="project" value="UniProtKB-SubCell"/>
</dbReference>
<gene>
    <name evidence="4" type="primary">rlpA</name>
    <name evidence="7" type="ordered locus">Dret_2235</name>
</gene>
<comment type="function">
    <text evidence="4">Lytic transglycosylase with a strong preference for naked glycan strands that lack stem peptides.</text>
</comment>
<dbReference type="InterPro" id="IPR009009">
    <property type="entry name" value="RlpA-like_DPBB"/>
</dbReference>
<keyword evidence="4" id="KW-1003">Cell membrane</keyword>
<comment type="similarity">
    <text evidence="4 5">Belongs to the RlpA family.</text>
</comment>
<dbReference type="eggNOG" id="COG0797">
    <property type="taxonomic scope" value="Bacteria"/>
</dbReference>
<keyword evidence="8" id="KW-1185">Reference proteome</keyword>
<reference evidence="8" key="1">
    <citation type="submission" date="2009-09" db="EMBL/GenBank/DDBJ databases">
        <title>The complete chromosome of Desulfohalobium retbaense DSM 5692.</title>
        <authorList>
            <consortium name="US DOE Joint Genome Institute (JGI-PGF)"/>
            <person name="Lucas S."/>
            <person name="Copeland A."/>
            <person name="Lapidus A."/>
            <person name="Glavina del Rio T."/>
            <person name="Dalin E."/>
            <person name="Tice H."/>
            <person name="Bruce D."/>
            <person name="Goodwin L."/>
            <person name="Pitluck S."/>
            <person name="Kyrpides N."/>
            <person name="Mavromatis K."/>
            <person name="Ivanova N."/>
            <person name="Mikhailova N."/>
            <person name="Munk A.C."/>
            <person name="Brettin T."/>
            <person name="Detter J.C."/>
            <person name="Han C."/>
            <person name="Tapia R."/>
            <person name="Larimer F."/>
            <person name="Land M."/>
            <person name="Hauser L."/>
            <person name="Markowitz V."/>
            <person name="Cheng J.-F."/>
            <person name="Hugenholtz P."/>
            <person name="Woyke T."/>
            <person name="Wu D."/>
            <person name="Spring S."/>
            <person name="Klenk H.-P."/>
            <person name="Eisen J.A."/>
        </authorList>
    </citation>
    <scope>NUCLEOTIDE SEQUENCE [LARGE SCALE GENOMIC DNA]</scope>
    <source>
        <strain evidence="8">DSM 5692</strain>
    </source>
</reference>
<evidence type="ECO:0000256" key="2">
    <source>
        <dbReference type="ARBA" id="ARBA00023239"/>
    </source>
</evidence>
<dbReference type="GO" id="GO:0042834">
    <property type="term" value="F:peptidoglycan binding"/>
    <property type="evidence" value="ECO:0007669"/>
    <property type="project" value="InterPro"/>
</dbReference>
<keyword evidence="1" id="KW-0732">Signal</keyword>
<name>C8X522_DESRD</name>
<accession>C8X522</accession>
<dbReference type="GO" id="GO:0000270">
    <property type="term" value="P:peptidoglycan metabolic process"/>
    <property type="evidence" value="ECO:0007669"/>
    <property type="project" value="UniProtKB-UniRule"/>
</dbReference>
<dbReference type="PANTHER" id="PTHR34183:SF1">
    <property type="entry name" value="ENDOLYTIC PEPTIDOGLYCAN TRANSGLYCOSYLASE RLPA"/>
    <property type="match status" value="1"/>
</dbReference>
<feature type="domain" description="SPOR" evidence="6">
    <location>
        <begin position="170"/>
        <end position="249"/>
    </location>
</feature>
<dbReference type="InterPro" id="IPR036680">
    <property type="entry name" value="SPOR-like_sf"/>
</dbReference>
<protein>
    <recommendedName>
        <fullName evidence="4">Probable endolytic peptidoglycan transglycosylase RlpA</fullName>
        <ecNumber evidence="4">4.2.2.-</ecNumber>
    </recommendedName>
</protein>
<evidence type="ECO:0000256" key="4">
    <source>
        <dbReference type="HAMAP-Rule" id="MF_02071"/>
    </source>
</evidence>
<evidence type="ECO:0000256" key="1">
    <source>
        <dbReference type="ARBA" id="ARBA00022729"/>
    </source>
</evidence>
<dbReference type="HOGENOM" id="CLU_042923_3_4_7"/>
<keyword evidence="4" id="KW-0472">Membrane</keyword>
<dbReference type="PROSITE" id="PS51724">
    <property type="entry name" value="SPOR"/>
    <property type="match status" value="1"/>
</dbReference>
<evidence type="ECO:0000256" key="5">
    <source>
        <dbReference type="RuleBase" id="RU003495"/>
    </source>
</evidence>
<keyword evidence="2 4" id="KW-0456">Lyase</keyword>
<dbReference type="InterPro" id="IPR036908">
    <property type="entry name" value="RlpA-like_sf"/>
</dbReference>
<dbReference type="InterPro" id="IPR012997">
    <property type="entry name" value="RplA"/>
</dbReference>
<dbReference type="PANTHER" id="PTHR34183">
    <property type="entry name" value="ENDOLYTIC PEPTIDOGLYCAN TRANSGLYCOSYLASE RLPA"/>
    <property type="match status" value="1"/>
</dbReference>
<sequence length="249" mass="27643">MTPNKATFMRIFHTACAVLGSLVLLWSLAGCMGSVEGPPHSASIPSKSTGTFRPYTINGQTYRPLRSANGYVEQGIASWYGSDFHGKPTANGERYDMHAMTAAHRTLPMNTKLMVTNLRNNKQTTVRINDRGPFVKNRILDLSFAAAKRLGVVGPGTAPVRIKAVGSWPQQVRGRFYIQTGSYREKENALAQYRELRSRGYDHSRIVRANVNGVHVWRVQAGVFPALEVARSHLARLERTIPSCFILAD</sequence>
<dbReference type="KEGG" id="drt:Dret_2235"/>
<evidence type="ECO:0000256" key="3">
    <source>
        <dbReference type="ARBA" id="ARBA00023316"/>
    </source>
</evidence>
<evidence type="ECO:0000313" key="8">
    <source>
        <dbReference type="Proteomes" id="UP000001052"/>
    </source>
</evidence>
<keyword evidence="3 4" id="KW-0961">Cell wall biogenesis/degradation</keyword>
<proteinExistence type="inferred from homology"/>
<dbReference type="InterPro" id="IPR007730">
    <property type="entry name" value="SPOR-like_dom"/>
</dbReference>
<keyword evidence="4" id="KW-0564">Palmitate</keyword>
<dbReference type="SUPFAM" id="SSF110997">
    <property type="entry name" value="Sporulation related repeat"/>
    <property type="match status" value="1"/>
</dbReference>
<comment type="subcellular location">
    <subcellularLocation>
        <location evidence="4">Cell membrane</location>
        <topology evidence="4">Lipid-anchor</topology>
    </subcellularLocation>
</comment>
<dbReference type="CDD" id="cd22268">
    <property type="entry name" value="DPBB_RlpA-like"/>
    <property type="match status" value="1"/>
</dbReference>
<evidence type="ECO:0000259" key="6">
    <source>
        <dbReference type="PROSITE" id="PS51724"/>
    </source>
</evidence>
<dbReference type="SUPFAM" id="SSF50685">
    <property type="entry name" value="Barwin-like endoglucanases"/>
    <property type="match status" value="1"/>
</dbReference>
<dbReference type="Pfam" id="PF05036">
    <property type="entry name" value="SPOR"/>
    <property type="match status" value="1"/>
</dbReference>
<dbReference type="EC" id="4.2.2.-" evidence="4"/>
<dbReference type="Gene3D" id="3.30.70.1070">
    <property type="entry name" value="Sporulation related repeat"/>
    <property type="match status" value="1"/>
</dbReference>
<dbReference type="HAMAP" id="MF_02071">
    <property type="entry name" value="RlpA"/>
    <property type="match status" value="1"/>
</dbReference>
<dbReference type="Pfam" id="PF03330">
    <property type="entry name" value="DPBB_1"/>
    <property type="match status" value="1"/>
</dbReference>
<dbReference type="PROSITE" id="PS51257">
    <property type="entry name" value="PROKAR_LIPOPROTEIN"/>
    <property type="match status" value="1"/>
</dbReference>
<dbReference type="NCBIfam" id="TIGR00413">
    <property type="entry name" value="rlpA"/>
    <property type="match status" value="1"/>
</dbReference>
<dbReference type="AlphaFoldDB" id="C8X522"/>
<dbReference type="InterPro" id="IPR034718">
    <property type="entry name" value="RlpA"/>
</dbReference>
<dbReference type="Proteomes" id="UP000001052">
    <property type="component" value="Chromosome"/>
</dbReference>
<dbReference type="Gene3D" id="2.40.40.10">
    <property type="entry name" value="RlpA-like domain"/>
    <property type="match status" value="1"/>
</dbReference>